<accession>A0A1U7IYM6</accession>
<dbReference type="Pfam" id="PF00005">
    <property type="entry name" value="ABC_tran"/>
    <property type="match status" value="1"/>
</dbReference>
<dbReference type="PANTHER" id="PTHR42781">
    <property type="entry name" value="SPERMIDINE/PUTRESCINE IMPORT ATP-BINDING PROTEIN POTA"/>
    <property type="match status" value="1"/>
</dbReference>
<evidence type="ECO:0000256" key="2">
    <source>
        <dbReference type="ARBA" id="ARBA00022448"/>
    </source>
</evidence>
<evidence type="ECO:0000256" key="4">
    <source>
        <dbReference type="ARBA" id="ARBA00022840"/>
    </source>
</evidence>
<evidence type="ECO:0000313" key="8">
    <source>
        <dbReference type="Proteomes" id="UP000185557"/>
    </source>
</evidence>
<dbReference type="Pfam" id="PF08402">
    <property type="entry name" value="TOBE_2"/>
    <property type="match status" value="1"/>
</dbReference>
<comment type="subcellular location">
    <subcellularLocation>
        <location evidence="1">Cell inner membrane</location>
        <topology evidence="1">Peripheral membrane protein</topology>
    </subcellularLocation>
</comment>
<dbReference type="PROSITE" id="PS50893">
    <property type="entry name" value="ABC_TRANSPORTER_2"/>
    <property type="match status" value="1"/>
</dbReference>
<dbReference type="GO" id="GO:0016887">
    <property type="term" value="F:ATP hydrolysis activity"/>
    <property type="evidence" value="ECO:0007669"/>
    <property type="project" value="InterPro"/>
</dbReference>
<dbReference type="PANTHER" id="PTHR42781:SF4">
    <property type="entry name" value="SPERMIDINE_PUTRESCINE IMPORT ATP-BINDING PROTEIN POTA"/>
    <property type="match status" value="1"/>
</dbReference>
<keyword evidence="8" id="KW-1185">Reference proteome</keyword>
<dbReference type="RefSeq" id="WP_073611010.1">
    <property type="nucleotide sequence ID" value="NZ_MRCG01000029.1"/>
</dbReference>
<evidence type="ECO:0000313" key="7">
    <source>
        <dbReference type="EMBL" id="OKH43775.1"/>
    </source>
</evidence>
<evidence type="ECO:0000256" key="5">
    <source>
        <dbReference type="ARBA" id="ARBA00066388"/>
    </source>
</evidence>
<organism evidence="7 8">
    <name type="scientific">Phormidium tenue NIES-30</name>
    <dbReference type="NCBI Taxonomy" id="549789"/>
    <lineage>
        <taxon>Bacteria</taxon>
        <taxon>Bacillati</taxon>
        <taxon>Cyanobacteriota</taxon>
        <taxon>Cyanophyceae</taxon>
        <taxon>Oscillatoriophycideae</taxon>
        <taxon>Oscillatoriales</taxon>
        <taxon>Oscillatoriaceae</taxon>
        <taxon>Phormidium</taxon>
    </lineage>
</organism>
<dbReference type="Proteomes" id="UP000185557">
    <property type="component" value="Unassembled WGS sequence"/>
</dbReference>
<dbReference type="SUPFAM" id="SSF50331">
    <property type="entry name" value="MOP-like"/>
    <property type="match status" value="1"/>
</dbReference>
<dbReference type="GO" id="GO:0015418">
    <property type="term" value="F:ABC-type quaternary ammonium compound transporting activity"/>
    <property type="evidence" value="ECO:0007669"/>
    <property type="project" value="UniProtKB-EC"/>
</dbReference>
<dbReference type="InterPro" id="IPR027417">
    <property type="entry name" value="P-loop_NTPase"/>
</dbReference>
<dbReference type="SUPFAM" id="SSF52540">
    <property type="entry name" value="P-loop containing nucleoside triphosphate hydrolases"/>
    <property type="match status" value="1"/>
</dbReference>
<dbReference type="GO" id="GO:0005524">
    <property type="term" value="F:ATP binding"/>
    <property type="evidence" value="ECO:0007669"/>
    <property type="project" value="UniProtKB-KW"/>
</dbReference>
<dbReference type="InterPro" id="IPR008995">
    <property type="entry name" value="Mo/tungstate-bd_C_term_dom"/>
</dbReference>
<dbReference type="InterPro" id="IPR013611">
    <property type="entry name" value="Transp-assoc_OB_typ2"/>
</dbReference>
<proteinExistence type="predicted"/>
<comment type="caution">
    <text evidence="7">The sequence shown here is derived from an EMBL/GenBank/DDBJ whole genome shotgun (WGS) entry which is preliminary data.</text>
</comment>
<dbReference type="EC" id="7.6.2.9" evidence="5"/>
<dbReference type="Gene3D" id="3.40.50.300">
    <property type="entry name" value="P-loop containing nucleotide triphosphate hydrolases"/>
    <property type="match status" value="1"/>
</dbReference>
<evidence type="ECO:0000259" key="6">
    <source>
        <dbReference type="PROSITE" id="PS50893"/>
    </source>
</evidence>
<name>A0A1U7IYM6_9CYAN</name>
<dbReference type="OrthoDB" id="9802264at2"/>
<dbReference type="SMART" id="SM00382">
    <property type="entry name" value="AAA"/>
    <property type="match status" value="1"/>
</dbReference>
<dbReference type="FunFam" id="3.40.50.300:FF:000425">
    <property type="entry name" value="Probable ABC transporter, ATP-binding subunit"/>
    <property type="match status" value="1"/>
</dbReference>
<dbReference type="InterPro" id="IPR017871">
    <property type="entry name" value="ABC_transporter-like_CS"/>
</dbReference>
<reference evidence="7 8" key="1">
    <citation type="submission" date="2016-11" db="EMBL/GenBank/DDBJ databases">
        <title>Draft Genome Sequences of Nine Cyanobacterial Strains from Diverse Habitats.</title>
        <authorList>
            <person name="Zhu T."/>
            <person name="Hou S."/>
            <person name="Lu X."/>
            <person name="Hess W.R."/>
        </authorList>
    </citation>
    <scope>NUCLEOTIDE SEQUENCE [LARGE SCALE GENOMIC DNA]</scope>
    <source>
        <strain evidence="7 8">NIES-30</strain>
    </source>
</reference>
<keyword evidence="3" id="KW-0547">Nucleotide-binding</keyword>
<keyword evidence="2" id="KW-0813">Transport</keyword>
<feature type="domain" description="ABC transporter" evidence="6">
    <location>
        <begin position="26"/>
        <end position="256"/>
    </location>
</feature>
<dbReference type="EMBL" id="MRCG01000029">
    <property type="protein sequence ID" value="OKH43775.1"/>
    <property type="molecule type" value="Genomic_DNA"/>
</dbReference>
<dbReference type="GO" id="GO:0043190">
    <property type="term" value="C:ATP-binding cassette (ABC) transporter complex"/>
    <property type="evidence" value="ECO:0007669"/>
    <property type="project" value="InterPro"/>
</dbReference>
<dbReference type="STRING" id="549789.NIES30_24125"/>
<sequence length="391" mass="42778">MQDIQIEPVLTVEAVPEELQADAKGVSLRDVTKKYGSFAAVQNITLDIPAGSYTCLLGPSGCGKTTTMRMIAGHEDISEGDIYIGETRINGIPATQRNTAMMFQNYALFPHKTVWDNVDFGLKMRGMTKADRQHRVGEMLEVVGLSGFSDRKPAQLSGGQQQRVALARALVTRPQVLMLDEPLSALDESLRVKTRGELRKLQRQFGMTFIQVTHNQDEAYSLSDQIVVMDHGRVDQVGTPAEIFSKPLSKFVARFTGDNNIFPGTVTSAVQDTNGQLIQLDVPSLGTLLCLGDYAQVGTEAACCIRADLMQIKSLAEAETSVCGPATNRLTARITAVEFTGYVTRVSLVLERSGVEVLYKARTPDWLTTTFTEGQVVVLDWAAADCVFLPH</sequence>
<dbReference type="InterPro" id="IPR003593">
    <property type="entry name" value="AAA+_ATPase"/>
</dbReference>
<keyword evidence="4" id="KW-0067">ATP-binding</keyword>
<protein>
    <recommendedName>
        <fullName evidence="5">ABC-type quaternary amine transporter</fullName>
        <ecNumber evidence="5">7.6.2.9</ecNumber>
    </recommendedName>
</protein>
<dbReference type="InterPro" id="IPR050093">
    <property type="entry name" value="ABC_SmlMolc_Importer"/>
</dbReference>
<dbReference type="AlphaFoldDB" id="A0A1U7IYM6"/>
<dbReference type="PROSITE" id="PS00211">
    <property type="entry name" value="ABC_TRANSPORTER_1"/>
    <property type="match status" value="1"/>
</dbReference>
<dbReference type="InterPro" id="IPR003439">
    <property type="entry name" value="ABC_transporter-like_ATP-bd"/>
</dbReference>
<evidence type="ECO:0000256" key="3">
    <source>
        <dbReference type="ARBA" id="ARBA00022741"/>
    </source>
</evidence>
<evidence type="ECO:0000256" key="1">
    <source>
        <dbReference type="ARBA" id="ARBA00004417"/>
    </source>
</evidence>
<gene>
    <name evidence="7" type="ORF">NIES30_24125</name>
</gene>